<dbReference type="EMBL" id="JBHSOC010000319">
    <property type="protein sequence ID" value="MFC5647534.1"/>
    <property type="molecule type" value="Genomic_DNA"/>
</dbReference>
<gene>
    <name evidence="1" type="ORF">ACFPZF_40680</name>
</gene>
<organism evidence="1 2">
    <name type="scientific">Kitasatospora cinereorecta</name>
    <dbReference type="NCBI Taxonomy" id="285560"/>
    <lineage>
        <taxon>Bacteria</taxon>
        <taxon>Bacillati</taxon>
        <taxon>Actinomycetota</taxon>
        <taxon>Actinomycetes</taxon>
        <taxon>Kitasatosporales</taxon>
        <taxon>Streptomycetaceae</taxon>
        <taxon>Kitasatospora</taxon>
    </lineage>
</organism>
<accession>A0ABW0VRN7</accession>
<proteinExistence type="predicted"/>
<keyword evidence="2" id="KW-1185">Reference proteome</keyword>
<protein>
    <submittedName>
        <fullName evidence="1">Uncharacterized protein</fullName>
    </submittedName>
</protein>
<dbReference type="Proteomes" id="UP001596066">
    <property type="component" value="Unassembled WGS sequence"/>
</dbReference>
<comment type="caution">
    <text evidence="1">The sequence shown here is derived from an EMBL/GenBank/DDBJ whole genome shotgun (WGS) entry which is preliminary data.</text>
</comment>
<name>A0ABW0VRN7_9ACTN</name>
<evidence type="ECO:0000313" key="1">
    <source>
        <dbReference type="EMBL" id="MFC5647534.1"/>
    </source>
</evidence>
<sequence>MSGFIKGRDLMDEIWKSKLTYCEIIDPAFTIPDTFVESLADIDKSEVQTVCVVTPFEPLIEAKFPTFVVYRVENGSLRET</sequence>
<dbReference type="RefSeq" id="WP_380233165.1">
    <property type="nucleotide sequence ID" value="NZ_JBHSOC010000319.1"/>
</dbReference>
<reference evidence="2" key="1">
    <citation type="journal article" date="2019" name="Int. J. Syst. Evol. Microbiol.">
        <title>The Global Catalogue of Microorganisms (GCM) 10K type strain sequencing project: providing services to taxonomists for standard genome sequencing and annotation.</title>
        <authorList>
            <consortium name="The Broad Institute Genomics Platform"/>
            <consortium name="The Broad Institute Genome Sequencing Center for Infectious Disease"/>
            <person name="Wu L."/>
            <person name="Ma J."/>
        </authorList>
    </citation>
    <scope>NUCLEOTIDE SEQUENCE [LARGE SCALE GENOMIC DNA]</scope>
    <source>
        <strain evidence="2">CGMCC 4.1622</strain>
    </source>
</reference>
<evidence type="ECO:0000313" key="2">
    <source>
        <dbReference type="Proteomes" id="UP001596066"/>
    </source>
</evidence>
<feature type="non-terminal residue" evidence="1">
    <location>
        <position position="80"/>
    </location>
</feature>